<dbReference type="FunFam" id="3.30.160.60:FF:000032">
    <property type="entry name" value="Krueppel-like factor 4"/>
    <property type="match status" value="1"/>
</dbReference>
<keyword evidence="5" id="KW-0805">Transcription regulation</keyword>
<evidence type="ECO:0000259" key="9">
    <source>
        <dbReference type="PROSITE" id="PS50157"/>
    </source>
</evidence>
<evidence type="ECO:0000256" key="8">
    <source>
        <dbReference type="SAM" id="MobiDB-lite"/>
    </source>
</evidence>
<feature type="region of interest" description="Disordered" evidence="8">
    <location>
        <begin position="1"/>
        <end position="31"/>
    </location>
</feature>
<evidence type="ECO:0000313" key="10">
    <source>
        <dbReference type="EMBL" id="CAJ2510683.1"/>
    </source>
</evidence>
<dbReference type="InterPro" id="IPR036236">
    <property type="entry name" value="Znf_C2H2_sf"/>
</dbReference>
<evidence type="ECO:0000256" key="6">
    <source>
        <dbReference type="ARBA" id="ARBA00023163"/>
    </source>
</evidence>
<dbReference type="Proteomes" id="UP001295740">
    <property type="component" value="Unassembled WGS sequence"/>
</dbReference>
<dbReference type="SMART" id="SM00355">
    <property type="entry name" value="ZnF_C2H2"/>
    <property type="match status" value="3"/>
</dbReference>
<evidence type="ECO:0000256" key="5">
    <source>
        <dbReference type="ARBA" id="ARBA00023015"/>
    </source>
</evidence>
<keyword evidence="1" id="KW-0479">Metal-binding</keyword>
<feature type="domain" description="C2H2-type" evidence="9">
    <location>
        <begin position="261"/>
        <end position="290"/>
    </location>
</feature>
<feature type="domain" description="C2H2-type" evidence="9">
    <location>
        <begin position="293"/>
        <end position="323"/>
    </location>
</feature>
<keyword evidence="11" id="KW-1185">Reference proteome</keyword>
<keyword evidence="3 7" id="KW-0863">Zinc-finger</keyword>
<evidence type="ECO:0000256" key="3">
    <source>
        <dbReference type="ARBA" id="ARBA00022771"/>
    </source>
</evidence>
<dbReference type="Pfam" id="PF00096">
    <property type="entry name" value="zf-C2H2"/>
    <property type="match status" value="3"/>
</dbReference>
<sequence length="400" mass="44744">MEHSPPSLTRSPVSSPNTNFSASPNLDYPSLDNDSPLYNIGLTYEQSCAVMPSHMDRYALPPLEAVTSAEWTGTTLIHAEAESGVPHGLSTDYDQFGNYEAAMHTPYSHDMYSSHPAQAPATLPSNARHLPSMSSRSPVSSSRHHFSYHDQHSVSPVPRLKMESAADYSSGGETQYPSPRAVHALPLPQEPGGYGSNVGSPGYLSDAPSGSWPRLEYPPHYYAGASGSGTSLLPDDKRQVLRASRSQRQPRKLTTKEEANFQCEVKGCGKLFSRSYNFKAHMETHDEQREYPFPCTVPDCNKKFVRKTDLQRHNQSVHMKERNHKCDFCSRLFARKDTLRRHMEDGCSKRFDIGTLDLREAEPYDSYHTHPRPLDNASGHLAAPEQLPPMTMPPLYAKRR</sequence>
<dbReference type="PANTHER" id="PTHR23235:SF120">
    <property type="entry name" value="KRUPPEL-LIKE FACTOR 15"/>
    <property type="match status" value="1"/>
</dbReference>
<name>A0AAI8YMY0_9PEZI</name>
<dbReference type="SUPFAM" id="SSF57667">
    <property type="entry name" value="beta-beta-alpha zinc fingers"/>
    <property type="match status" value="2"/>
</dbReference>
<feature type="compositionally biased region" description="Low complexity" evidence="8">
    <location>
        <begin position="131"/>
        <end position="141"/>
    </location>
</feature>
<dbReference type="GO" id="GO:0000978">
    <property type="term" value="F:RNA polymerase II cis-regulatory region sequence-specific DNA binding"/>
    <property type="evidence" value="ECO:0007669"/>
    <property type="project" value="TreeGrafter"/>
</dbReference>
<dbReference type="EMBL" id="CAUWAG010000018">
    <property type="protein sequence ID" value="CAJ2510683.1"/>
    <property type="molecule type" value="Genomic_DNA"/>
</dbReference>
<feature type="region of interest" description="Disordered" evidence="8">
    <location>
        <begin position="365"/>
        <end position="400"/>
    </location>
</feature>
<keyword evidence="4" id="KW-0862">Zinc</keyword>
<evidence type="ECO:0000256" key="2">
    <source>
        <dbReference type="ARBA" id="ARBA00022737"/>
    </source>
</evidence>
<feature type="compositionally biased region" description="Polar residues" evidence="8">
    <location>
        <begin position="1"/>
        <end position="24"/>
    </location>
</feature>
<dbReference type="AlphaFoldDB" id="A0AAI8YMY0"/>
<dbReference type="PROSITE" id="PS50157">
    <property type="entry name" value="ZINC_FINGER_C2H2_2"/>
    <property type="match status" value="3"/>
</dbReference>
<feature type="region of interest" description="Disordered" evidence="8">
    <location>
        <begin position="110"/>
        <end position="209"/>
    </location>
</feature>
<dbReference type="Gene3D" id="3.30.160.60">
    <property type="entry name" value="Classic Zinc Finger"/>
    <property type="match status" value="3"/>
</dbReference>
<protein>
    <submittedName>
        <fullName evidence="10">Uu.00g063080.m01.CDS01</fullName>
    </submittedName>
</protein>
<comment type="caution">
    <text evidence="10">The sequence shown here is derived from an EMBL/GenBank/DDBJ whole genome shotgun (WGS) entry which is preliminary data.</text>
</comment>
<dbReference type="PANTHER" id="PTHR23235">
    <property type="entry name" value="KRUEPPEL-LIKE TRANSCRIPTION FACTOR"/>
    <property type="match status" value="1"/>
</dbReference>
<dbReference type="InterPro" id="IPR013087">
    <property type="entry name" value="Znf_C2H2_type"/>
</dbReference>
<gene>
    <name evidence="10" type="ORF">KHLLAP_LOCUS11151</name>
</gene>
<organism evidence="10 11">
    <name type="scientific">Anthostomella pinea</name>
    <dbReference type="NCBI Taxonomy" id="933095"/>
    <lineage>
        <taxon>Eukaryota</taxon>
        <taxon>Fungi</taxon>
        <taxon>Dikarya</taxon>
        <taxon>Ascomycota</taxon>
        <taxon>Pezizomycotina</taxon>
        <taxon>Sordariomycetes</taxon>
        <taxon>Xylariomycetidae</taxon>
        <taxon>Xylariales</taxon>
        <taxon>Xylariaceae</taxon>
        <taxon>Anthostomella</taxon>
    </lineage>
</organism>
<dbReference type="GO" id="GO:0000981">
    <property type="term" value="F:DNA-binding transcription factor activity, RNA polymerase II-specific"/>
    <property type="evidence" value="ECO:0007669"/>
    <property type="project" value="TreeGrafter"/>
</dbReference>
<dbReference type="PROSITE" id="PS00028">
    <property type="entry name" value="ZINC_FINGER_C2H2_1"/>
    <property type="match status" value="2"/>
</dbReference>
<keyword evidence="2" id="KW-0677">Repeat</keyword>
<feature type="domain" description="C2H2-type" evidence="9">
    <location>
        <begin position="324"/>
        <end position="351"/>
    </location>
</feature>
<reference evidence="10" key="1">
    <citation type="submission" date="2023-10" db="EMBL/GenBank/DDBJ databases">
        <authorList>
            <person name="Hackl T."/>
        </authorList>
    </citation>
    <scope>NUCLEOTIDE SEQUENCE</scope>
</reference>
<evidence type="ECO:0000256" key="1">
    <source>
        <dbReference type="ARBA" id="ARBA00022723"/>
    </source>
</evidence>
<keyword evidence="6" id="KW-0804">Transcription</keyword>
<evidence type="ECO:0000256" key="7">
    <source>
        <dbReference type="PROSITE-ProRule" id="PRU00042"/>
    </source>
</evidence>
<evidence type="ECO:0000313" key="11">
    <source>
        <dbReference type="Proteomes" id="UP001295740"/>
    </source>
</evidence>
<evidence type="ECO:0000256" key="4">
    <source>
        <dbReference type="ARBA" id="ARBA00022833"/>
    </source>
</evidence>
<proteinExistence type="predicted"/>
<dbReference type="GO" id="GO:0008270">
    <property type="term" value="F:zinc ion binding"/>
    <property type="evidence" value="ECO:0007669"/>
    <property type="project" value="UniProtKB-KW"/>
</dbReference>
<accession>A0AAI8YMY0</accession>